<reference evidence="2 3" key="1">
    <citation type="submission" date="2021-03" db="EMBL/GenBank/DDBJ databases">
        <title>novel species isolated from a fishpond in China.</title>
        <authorList>
            <person name="Lu H."/>
            <person name="Cai Z."/>
        </authorList>
    </citation>
    <scope>NUCLEOTIDE SEQUENCE [LARGE SCALE GENOMIC DNA]</scope>
    <source>
        <strain evidence="2 3">Y57</strain>
    </source>
</reference>
<comment type="caution">
    <text evidence="2">The sequence shown here is derived from an EMBL/GenBank/DDBJ whole genome shotgun (WGS) entry which is preliminary data.</text>
</comment>
<evidence type="ECO:0000313" key="3">
    <source>
        <dbReference type="Proteomes" id="UP000663992"/>
    </source>
</evidence>
<accession>A0ABS3CXP0</accession>
<organism evidence="2 3">
    <name type="scientific">Bowmanella yangjiangensis</name>
    <dbReference type="NCBI Taxonomy" id="2811230"/>
    <lineage>
        <taxon>Bacteria</taxon>
        <taxon>Pseudomonadati</taxon>
        <taxon>Pseudomonadota</taxon>
        <taxon>Gammaproteobacteria</taxon>
        <taxon>Alteromonadales</taxon>
        <taxon>Alteromonadaceae</taxon>
        <taxon>Bowmanella</taxon>
    </lineage>
</organism>
<keyword evidence="3" id="KW-1185">Reference proteome</keyword>
<dbReference type="EMBL" id="JAFKCS010000015">
    <property type="protein sequence ID" value="MBN7821156.1"/>
    <property type="molecule type" value="Genomic_DNA"/>
</dbReference>
<name>A0ABS3CXP0_9ALTE</name>
<keyword evidence="1" id="KW-0472">Membrane</keyword>
<keyword evidence="1" id="KW-0812">Transmembrane</keyword>
<dbReference type="RefSeq" id="WP_206595108.1">
    <property type="nucleotide sequence ID" value="NZ_JAFKCS010000015.1"/>
</dbReference>
<feature type="transmembrane region" description="Helical" evidence="1">
    <location>
        <begin position="71"/>
        <end position="88"/>
    </location>
</feature>
<proteinExistence type="predicted"/>
<gene>
    <name evidence="2" type="ORF">J0A65_14890</name>
</gene>
<dbReference type="Proteomes" id="UP000663992">
    <property type="component" value="Unassembled WGS sequence"/>
</dbReference>
<protein>
    <submittedName>
        <fullName evidence="2">Uncharacterized protein</fullName>
    </submittedName>
</protein>
<sequence length="109" mass="12281">MDEIEYSSYSLEELEDALQHVDKATFPTRVTRIQTEIERRKAGVLPEPGSKKVEVPPSFFKAKKGNKSARGIVLAIWPATVIFSIYYGKLPSRNGVISYSDDPILFIMC</sequence>
<evidence type="ECO:0000313" key="2">
    <source>
        <dbReference type="EMBL" id="MBN7821156.1"/>
    </source>
</evidence>
<evidence type="ECO:0000256" key="1">
    <source>
        <dbReference type="SAM" id="Phobius"/>
    </source>
</evidence>
<keyword evidence="1" id="KW-1133">Transmembrane helix</keyword>